<evidence type="ECO:0000256" key="5">
    <source>
        <dbReference type="ARBA" id="ARBA00022801"/>
    </source>
</evidence>
<evidence type="ECO:0000256" key="6">
    <source>
        <dbReference type="PIRSR" id="PIRSR614186-1"/>
    </source>
</evidence>
<dbReference type="InterPro" id="IPR014186">
    <property type="entry name" value="S-formylglutathione_hydrol"/>
</dbReference>
<sequence length="265" mass="29228">MDINVYLPASYDAGKIHATPVLIYLAGLTCSPANGAEKAFFQPYADKYGFAVVYPDTSPRGAGIDGEDENWDFGTGAGFYCDATTEKYKDHYRMYSYINEELPVLLAEKFAGLDFDTVSLTGHSMGGYGALAIYLKNAGKYKSVSAFAPISNPSNCPWGEKCFGGYLGDDRAAWLEYDPTVLIKKYDGPVAPILIHQGLADAFHYRDNQLQPENFLKASEESKFKGKVSVNLVEKFDHSYFFIASFAKEHAEHHAKYLGLVGPSL</sequence>
<proteinExistence type="inferred from homology"/>
<feature type="active site" description="Charge relay system" evidence="6">
    <location>
        <position position="201"/>
    </location>
</feature>
<dbReference type="SUPFAM" id="SSF53474">
    <property type="entry name" value="alpha/beta-Hydrolases"/>
    <property type="match status" value="1"/>
</dbReference>
<dbReference type="Gene3D" id="3.40.50.1820">
    <property type="entry name" value="alpha/beta hydrolase"/>
    <property type="match status" value="1"/>
</dbReference>
<comment type="similarity">
    <text evidence="1 7">Belongs to the esterase D family.</text>
</comment>
<dbReference type="GO" id="GO:0046294">
    <property type="term" value="P:formaldehyde catabolic process"/>
    <property type="evidence" value="ECO:0007669"/>
    <property type="project" value="EnsemblFungi"/>
</dbReference>
<accession>A0A1E3QZT9</accession>
<dbReference type="GO" id="GO:0005829">
    <property type="term" value="C:cytosol"/>
    <property type="evidence" value="ECO:0007669"/>
    <property type="project" value="EnsemblFungi"/>
</dbReference>
<dbReference type="EMBL" id="KV454426">
    <property type="protein sequence ID" value="ODQ83064.1"/>
    <property type="molecule type" value="Genomic_DNA"/>
</dbReference>
<evidence type="ECO:0000256" key="4">
    <source>
        <dbReference type="ARBA" id="ARBA00022487"/>
    </source>
</evidence>
<keyword evidence="9" id="KW-1185">Reference proteome</keyword>
<reference evidence="9" key="1">
    <citation type="submission" date="2016-05" db="EMBL/GenBank/DDBJ databases">
        <title>Comparative genomics of biotechnologically important yeasts.</title>
        <authorList>
            <consortium name="DOE Joint Genome Institute"/>
            <person name="Riley R."/>
            <person name="Haridas S."/>
            <person name="Wolfe K.H."/>
            <person name="Lopes M.R."/>
            <person name="Hittinger C.T."/>
            <person name="Goker M."/>
            <person name="Salamov A."/>
            <person name="Wisecaver J."/>
            <person name="Long T.M."/>
            <person name="Aerts A.L."/>
            <person name="Barry K."/>
            <person name="Choi C."/>
            <person name="Clum A."/>
            <person name="Coughlan A.Y."/>
            <person name="Deshpande S."/>
            <person name="Douglass A.P."/>
            <person name="Hanson S.J."/>
            <person name="Klenk H.-P."/>
            <person name="Labutti K."/>
            <person name="Lapidus A."/>
            <person name="Lindquist E."/>
            <person name="Lipzen A."/>
            <person name="Meier-Kolthoff J.P."/>
            <person name="Ohm R.A."/>
            <person name="Otillar R.P."/>
            <person name="Pangilinan J."/>
            <person name="Peng Y."/>
            <person name="Rokas A."/>
            <person name="Rosa C.A."/>
            <person name="Scheuner C."/>
            <person name="Sibirny A.A."/>
            <person name="Slot J.C."/>
            <person name="Stielow J.B."/>
            <person name="Sun H."/>
            <person name="Kurtzman C.P."/>
            <person name="Blackwell M."/>
            <person name="Grigoriev I.V."/>
            <person name="Jeffries T.W."/>
        </authorList>
    </citation>
    <scope>NUCLEOTIDE SEQUENCE [LARGE SCALE GENOMIC DNA]</scope>
    <source>
        <strain evidence="9">NRRL Y-12698</strain>
    </source>
</reference>
<evidence type="ECO:0000313" key="9">
    <source>
        <dbReference type="Proteomes" id="UP000094336"/>
    </source>
</evidence>
<dbReference type="Pfam" id="PF00756">
    <property type="entry name" value="Esterase"/>
    <property type="match status" value="1"/>
</dbReference>
<dbReference type="InterPro" id="IPR029058">
    <property type="entry name" value="AB_hydrolase_fold"/>
</dbReference>
<dbReference type="GO" id="GO:0052689">
    <property type="term" value="F:carboxylic ester hydrolase activity"/>
    <property type="evidence" value="ECO:0007669"/>
    <property type="project" value="UniProtKB-KW"/>
</dbReference>
<dbReference type="EC" id="3.1.2.12" evidence="2 7"/>
<evidence type="ECO:0000256" key="1">
    <source>
        <dbReference type="ARBA" id="ARBA00005622"/>
    </source>
</evidence>
<dbReference type="FunFam" id="3.40.50.1820:FF:000002">
    <property type="entry name" value="S-formylglutathione hydrolase"/>
    <property type="match status" value="1"/>
</dbReference>
<protein>
    <recommendedName>
        <fullName evidence="3 7">S-formylglutathione hydrolase</fullName>
        <ecNumber evidence="2 7">3.1.2.12</ecNumber>
    </recommendedName>
</protein>
<dbReference type="Proteomes" id="UP000094336">
    <property type="component" value="Unassembled WGS sequence"/>
</dbReference>
<keyword evidence="5 7" id="KW-0378">Hydrolase</keyword>
<organism evidence="8 9">
    <name type="scientific">Babjeviella inositovora NRRL Y-12698</name>
    <dbReference type="NCBI Taxonomy" id="984486"/>
    <lineage>
        <taxon>Eukaryota</taxon>
        <taxon>Fungi</taxon>
        <taxon>Dikarya</taxon>
        <taxon>Ascomycota</taxon>
        <taxon>Saccharomycotina</taxon>
        <taxon>Pichiomycetes</taxon>
        <taxon>Serinales incertae sedis</taxon>
        <taxon>Babjeviella</taxon>
    </lineage>
</organism>
<keyword evidence="4 7" id="KW-0719">Serine esterase</keyword>
<dbReference type="InterPro" id="IPR000801">
    <property type="entry name" value="Esterase-like"/>
</dbReference>
<comment type="function">
    <text evidence="7">Serine hydrolase involved in the detoxification of formaldehyde.</text>
</comment>
<dbReference type="GeneID" id="30145565"/>
<gene>
    <name evidence="8" type="ORF">BABINDRAFT_159526</name>
</gene>
<dbReference type="PANTHER" id="PTHR10061:SF0">
    <property type="entry name" value="S-FORMYLGLUTATHIONE HYDROLASE"/>
    <property type="match status" value="1"/>
</dbReference>
<dbReference type="GO" id="GO:0018738">
    <property type="term" value="F:S-formylglutathione hydrolase activity"/>
    <property type="evidence" value="ECO:0007669"/>
    <property type="project" value="UniProtKB-EC"/>
</dbReference>
<feature type="active site" description="Charge relay system" evidence="6">
    <location>
        <position position="238"/>
    </location>
</feature>
<evidence type="ECO:0000256" key="2">
    <source>
        <dbReference type="ARBA" id="ARBA00012479"/>
    </source>
</evidence>
<dbReference type="STRING" id="984486.A0A1E3QZT9"/>
<keyword evidence="7" id="KW-0963">Cytoplasm</keyword>
<comment type="catalytic activity">
    <reaction evidence="7">
        <text>S-formylglutathione + H2O = formate + glutathione + H(+)</text>
        <dbReference type="Rhea" id="RHEA:14961"/>
        <dbReference type="ChEBI" id="CHEBI:15377"/>
        <dbReference type="ChEBI" id="CHEBI:15378"/>
        <dbReference type="ChEBI" id="CHEBI:15740"/>
        <dbReference type="ChEBI" id="CHEBI:57688"/>
        <dbReference type="ChEBI" id="CHEBI:57925"/>
        <dbReference type="EC" id="3.1.2.12"/>
    </reaction>
</comment>
<evidence type="ECO:0000313" key="8">
    <source>
        <dbReference type="EMBL" id="ODQ83064.1"/>
    </source>
</evidence>
<dbReference type="RefSeq" id="XP_018988392.1">
    <property type="nucleotide sequence ID" value="XM_019127712.1"/>
</dbReference>
<dbReference type="AlphaFoldDB" id="A0A1E3QZT9"/>
<dbReference type="OrthoDB" id="420518at2759"/>
<dbReference type="NCBIfam" id="TIGR02821">
    <property type="entry name" value="fghA_ester_D"/>
    <property type="match status" value="1"/>
</dbReference>
<comment type="subcellular location">
    <subcellularLocation>
        <location evidence="7">Cytoplasm</location>
    </subcellularLocation>
</comment>
<feature type="active site" description="Charge relay system" evidence="6">
    <location>
        <position position="124"/>
    </location>
</feature>
<evidence type="ECO:0000256" key="3">
    <source>
        <dbReference type="ARBA" id="ARBA00016774"/>
    </source>
</evidence>
<dbReference type="PANTHER" id="PTHR10061">
    <property type="entry name" value="S-FORMYLGLUTATHIONE HYDROLASE"/>
    <property type="match status" value="1"/>
</dbReference>
<name>A0A1E3QZT9_9ASCO</name>
<evidence type="ECO:0000256" key="7">
    <source>
        <dbReference type="RuleBase" id="RU363068"/>
    </source>
</evidence>